<gene>
    <name evidence="1" type="ORF">PIB30_034743</name>
</gene>
<protein>
    <submittedName>
        <fullName evidence="1">Uncharacterized protein</fullName>
    </submittedName>
</protein>
<reference evidence="1 2" key="1">
    <citation type="journal article" date="2023" name="Plants (Basel)">
        <title>Bridging the Gap: Combining Genomics and Transcriptomics Approaches to Understand Stylosanthes scabra, an Orphan Legume from the Brazilian Caatinga.</title>
        <authorList>
            <person name="Ferreira-Neto J.R.C."/>
            <person name="da Silva M.D."/>
            <person name="Binneck E."/>
            <person name="de Melo N.F."/>
            <person name="da Silva R.H."/>
            <person name="de Melo A.L.T.M."/>
            <person name="Pandolfi V."/>
            <person name="Bustamante F.O."/>
            <person name="Brasileiro-Vidal A.C."/>
            <person name="Benko-Iseppon A.M."/>
        </authorList>
    </citation>
    <scope>NUCLEOTIDE SEQUENCE [LARGE SCALE GENOMIC DNA]</scope>
    <source>
        <tissue evidence="1">Leaves</tissue>
    </source>
</reference>
<dbReference type="Proteomes" id="UP001341840">
    <property type="component" value="Unassembled WGS sequence"/>
</dbReference>
<name>A0ABU6YA84_9FABA</name>
<comment type="caution">
    <text evidence="1">The sequence shown here is derived from an EMBL/GenBank/DDBJ whole genome shotgun (WGS) entry which is preliminary data.</text>
</comment>
<sequence length="59" mass="7087">MGEGIDTLITVEPKFKFWLEGIDTLLKLNRDNHERRMMQLRQALDRLGVYEFAWTPYDD</sequence>
<accession>A0ABU6YA84</accession>
<keyword evidence="2" id="KW-1185">Reference proteome</keyword>
<proteinExistence type="predicted"/>
<evidence type="ECO:0000313" key="2">
    <source>
        <dbReference type="Proteomes" id="UP001341840"/>
    </source>
</evidence>
<dbReference type="EMBL" id="JASCZI010241818">
    <property type="protein sequence ID" value="MED6207325.1"/>
    <property type="molecule type" value="Genomic_DNA"/>
</dbReference>
<evidence type="ECO:0000313" key="1">
    <source>
        <dbReference type="EMBL" id="MED6207325.1"/>
    </source>
</evidence>
<organism evidence="1 2">
    <name type="scientific">Stylosanthes scabra</name>
    <dbReference type="NCBI Taxonomy" id="79078"/>
    <lineage>
        <taxon>Eukaryota</taxon>
        <taxon>Viridiplantae</taxon>
        <taxon>Streptophyta</taxon>
        <taxon>Embryophyta</taxon>
        <taxon>Tracheophyta</taxon>
        <taxon>Spermatophyta</taxon>
        <taxon>Magnoliopsida</taxon>
        <taxon>eudicotyledons</taxon>
        <taxon>Gunneridae</taxon>
        <taxon>Pentapetalae</taxon>
        <taxon>rosids</taxon>
        <taxon>fabids</taxon>
        <taxon>Fabales</taxon>
        <taxon>Fabaceae</taxon>
        <taxon>Papilionoideae</taxon>
        <taxon>50 kb inversion clade</taxon>
        <taxon>dalbergioids sensu lato</taxon>
        <taxon>Dalbergieae</taxon>
        <taxon>Pterocarpus clade</taxon>
        <taxon>Stylosanthes</taxon>
    </lineage>
</organism>